<dbReference type="Proteomes" id="UP001358586">
    <property type="component" value="Chromosome 3"/>
</dbReference>
<keyword evidence="2" id="KW-1185">Reference proteome</keyword>
<comment type="caution">
    <text evidence="1">The sequence shown here is derived from an EMBL/GenBank/DDBJ whole genome shotgun (WGS) entry which is preliminary data.</text>
</comment>
<protein>
    <submittedName>
        <fullName evidence="1">Uncharacterized protein</fullName>
    </submittedName>
</protein>
<dbReference type="EMBL" id="JARKNE010000003">
    <property type="protein sequence ID" value="KAK5838562.1"/>
    <property type="molecule type" value="Genomic_DNA"/>
</dbReference>
<evidence type="ECO:0000313" key="1">
    <source>
        <dbReference type="EMBL" id="KAK5838562.1"/>
    </source>
</evidence>
<sequence length="162" mass="18138">MVFLKGFNTNLCRLFALPTVDTTMEKTLCPSTKTDTVKEGEQIVATGNGNNAIVLETVGGETESANFGPWILVEKKSRRNPRGNRGFGAEIKGNNFFESRYIILNYANQKGCGFEGILKGKQMDMKWKCWIIIRGAALQASKWEMAHSLFYQDFSQLGAWVV</sequence>
<reference evidence="1 2" key="1">
    <citation type="submission" date="2023-03" db="EMBL/GenBank/DDBJ databases">
        <title>WGS of Gossypium arboreum.</title>
        <authorList>
            <person name="Yu D."/>
        </authorList>
    </citation>
    <scope>NUCLEOTIDE SEQUENCE [LARGE SCALE GENOMIC DNA]</scope>
    <source>
        <tissue evidence="1">Leaf</tissue>
    </source>
</reference>
<name>A0ABR0QHU9_GOSAR</name>
<proteinExistence type="predicted"/>
<organism evidence="1 2">
    <name type="scientific">Gossypium arboreum</name>
    <name type="common">Tree cotton</name>
    <name type="synonym">Gossypium nanking</name>
    <dbReference type="NCBI Taxonomy" id="29729"/>
    <lineage>
        <taxon>Eukaryota</taxon>
        <taxon>Viridiplantae</taxon>
        <taxon>Streptophyta</taxon>
        <taxon>Embryophyta</taxon>
        <taxon>Tracheophyta</taxon>
        <taxon>Spermatophyta</taxon>
        <taxon>Magnoliopsida</taxon>
        <taxon>eudicotyledons</taxon>
        <taxon>Gunneridae</taxon>
        <taxon>Pentapetalae</taxon>
        <taxon>rosids</taxon>
        <taxon>malvids</taxon>
        <taxon>Malvales</taxon>
        <taxon>Malvaceae</taxon>
        <taxon>Malvoideae</taxon>
        <taxon>Gossypium</taxon>
    </lineage>
</organism>
<evidence type="ECO:0000313" key="2">
    <source>
        <dbReference type="Proteomes" id="UP001358586"/>
    </source>
</evidence>
<gene>
    <name evidence="1" type="ORF">PVK06_007293</name>
</gene>
<accession>A0ABR0QHU9</accession>